<evidence type="ECO:0000256" key="3">
    <source>
        <dbReference type="ARBA" id="ARBA00022801"/>
    </source>
</evidence>
<accession>A0A644T8Q0</accession>
<dbReference type="Gene3D" id="2.40.50.90">
    <property type="match status" value="1"/>
</dbReference>
<sequence length="222" mass="25162">MVSLADLGQPAKNIARLIFLIIIIAVLVAIFQSTKDLLISKGILPATINHKKLFVQNLNFDYKITRVIDGDTIQIKRLDGKIIENTSKEMKVRLIGINSPESVDPRRPVECFGKEASSHMKSLAQGKVAALEYDFTQSKFDDYGRLLAYVFIKDSGVADKNVRMLNEEMVKDGYAYEYTYNYPYKYQSQFKWLEGFARENYIGLWSSNTCSGLKTPIAPPVN</sequence>
<evidence type="ECO:0000256" key="1">
    <source>
        <dbReference type="ARBA" id="ARBA00022722"/>
    </source>
</evidence>
<dbReference type="GO" id="GO:0016787">
    <property type="term" value="F:hydrolase activity"/>
    <property type="evidence" value="ECO:0007669"/>
    <property type="project" value="UniProtKB-KW"/>
</dbReference>
<reference evidence="6" key="1">
    <citation type="submission" date="2019-08" db="EMBL/GenBank/DDBJ databases">
        <authorList>
            <person name="Kucharzyk K."/>
            <person name="Murdoch R.W."/>
            <person name="Higgins S."/>
            <person name="Loffler F."/>
        </authorList>
    </citation>
    <scope>NUCLEOTIDE SEQUENCE</scope>
</reference>
<evidence type="ECO:0000256" key="2">
    <source>
        <dbReference type="ARBA" id="ARBA00022759"/>
    </source>
</evidence>
<keyword evidence="3" id="KW-0378">Hydrolase</keyword>
<feature type="domain" description="TNase-like" evidence="5">
    <location>
        <begin position="58"/>
        <end position="207"/>
    </location>
</feature>
<keyword evidence="1" id="KW-0540">Nuclease</keyword>
<gene>
    <name evidence="6" type="ORF">SDC9_07892</name>
</gene>
<keyword evidence="2" id="KW-0255">Endonuclease</keyword>
<keyword evidence="4" id="KW-0812">Transmembrane</keyword>
<evidence type="ECO:0000256" key="4">
    <source>
        <dbReference type="SAM" id="Phobius"/>
    </source>
</evidence>
<protein>
    <recommendedName>
        <fullName evidence="5">TNase-like domain-containing protein</fullName>
    </recommendedName>
</protein>
<name>A0A644T8Q0_9ZZZZ</name>
<dbReference type="GO" id="GO:0004519">
    <property type="term" value="F:endonuclease activity"/>
    <property type="evidence" value="ECO:0007669"/>
    <property type="project" value="UniProtKB-KW"/>
</dbReference>
<organism evidence="6">
    <name type="scientific">bioreactor metagenome</name>
    <dbReference type="NCBI Taxonomy" id="1076179"/>
    <lineage>
        <taxon>unclassified sequences</taxon>
        <taxon>metagenomes</taxon>
        <taxon>ecological metagenomes</taxon>
    </lineage>
</organism>
<dbReference type="InterPro" id="IPR035437">
    <property type="entry name" value="SNase_OB-fold_sf"/>
</dbReference>
<keyword evidence="4" id="KW-0472">Membrane</keyword>
<dbReference type="SUPFAM" id="SSF50199">
    <property type="entry name" value="Staphylococcal nuclease"/>
    <property type="match status" value="1"/>
</dbReference>
<proteinExistence type="predicted"/>
<evidence type="ECO:0000313" key="6">
    <source>
        <dbReference type="EMBL" id="MPL62281.1"/>
    </source>
</evidence>
<comment type="caution">
    <text evidence="6">The sequence shown here is derived from an EMBL/GenBank/DDBJ whole genome shotgun (WGS) entry which is preliminary data.</text>
</comment>
<evidence type="ECO:0000259" key="5">
    <source>
        <dbReference type="PROSITE" id="PS50830"/>
    </source>
</evidence>
<dbReference type="PANTHER" id="PTHR12302:SF3">
    <property type="entry name" value="SERINE_THREONINE-PROTEIN KINASE 31"/>
    <property type="match status" value="1"/>
</dbReference>
<keyword evidence="4" id="KW-1133">Transmembrane helix</keyword>
<dbReference type="InterPro" id="IPR016071">
    <property type="entry name" value="Staphylococal_nuclease_OB-fold"/>
</dbReference>
<dbReference type="EMBL" id="VSSQ01000017">
    <property type="protein sequence ID" value="MPL62281.1"/>
    <property type="molecule type" value="Genomic_DNA"/>
</dbReference>
<dbReference type="SMART" id="SM00318">
    <property type="entry name" value="SNc"/>
    <property type="match status" value="1"/>
</dbReference>
<dbReference type="PROSITE" id="PS50830">
    <property type="entry name" value="TNASE_3"/>
    <property type="match status" value="1"/>
</dbReference>
<dbReference type="Pfam" id="PF00565">
    <property type="entry name" value="SNase"/>
    <property type="match status" value="1"/>
</dbReference>
<feature type="transmembrane region" description="Helical" evidence="4">
    <location>
        <begin position="14"/>
        <end position="31"/>
    </location>
</feature>
<dbReference type="PANTHER" id="PTHR12302">
    <property type="entry name" value="EBNA2 BINDING PROTEIN P100"/>
    <property type="match status" value="1"/>
</dbReference>
<dbReference type="AlphaFoldDB" id="A0A644T8Q0"/>